<reference evidence="2 3" key="2">
    <citation type="journal article" date="2019" name="G3 (Bethesda)">
        <title>Hybrid Assembly of the Genome of the Entomopathogenic Nematode Steinernema carpocapsae Identifies the X-Chromosome.</title>
        <authorList>
            <person name="Serra L."/>
            <person name="Macchietto M."/>
            <person name="Macias-Munoz A."/>
            <person name="McGill C.J."/>
            <person name="Rodriguez I.M."/>
            <person name="Rodriguez B."/>
            <person name="Murad R."/>
            <person name="Mortazavi A."/>
        </authorList>
    </citation>
    <scope>NUCLEOTIDE SEQUENCE [LARGE SCALE GENOMIC DNA]</scope>
    <source>
        <strain evidence="2 3">ALL</strain>
    </source>
</reference>
<keyword evidence="3" id="KW-1185">Reference proteome</keyword>
<dbReference type="AlphaFoldDB" id="A0A4U5LP02"/>
<feature type="region of interest" description="Disordered" evidence="1">
    <location>
        <begin position="123"/>
        <end position="144"/>
    </location>
</feature>
<dbReference type="EMBL" id="AZBU02000014">
    <property type="protein sequence ID" value="TKR57632.1"/>
    <property type="molecule type" value="Genomic_DNA"/>
</dbReference>
<name>A0A4U5LP02_STECR</name>
<gene>
    <name evidence="2" type="ORF">L596_030309</name>
</gene>
<feature type="region of interest" description="Disordered" evidence="1">
    <location>
        <begin position="32"/>
        <end position="59"/>
    </location>
</feature>
<accession>A0A4U5LP02</accession>
<evidence type="ECO:0000313" key="3">
    <source>
        <dbReference type="Proteomes" id="UP000298663"/>
    </source>
</evidence>
<proteinExistence type="predicted"/>
<reference evidence="2 3" key="1">
    <citation type="journal article" date="2015" name="Genome Biol.">
        <title>Comparative genomics of Steinernema reveals deeply conserved gene regulatory networks.</title>
        <authorList>
            <person name="Dillman A.R."/>
            <person name="Macchietto M."/>
            <person name="Porter C.F."/>
            <person name="Rogers A."/>
            <person name="Williams B."/>
            <person name="Antoshechkin I."/>
            <person name="Lee M.M."/>
            <person name="Goodwin Z."/>
            <person name="Lu X."/>
            <person name="Lewis E.E."/>
            <person name="Goodrich-Blair H."/>
            <person name="Stock S.P."/>
            <person name="Adams B.J."/>
            <person name="Sternberg P.W."/>
            <person name="Mortazavi A."/>
        </authorList>
    </citation>
    <scope>NUCLEOTIDE SEQUENCE [LARGE SCALE GENOMIC DNA]</scope>
    <source>
        <strain evidence="2 3">ALL</strain>
    </source>
</reference>
<dbReference type="Proteomes" id="UP000298663">
    <property type="component" value="Unassembled WGS sequence"/>
</dbReference>
<sequence>MSVALGILMDSIFMGLMLQNFRNLSLWPVPSRPPASRPEERLPASSWPPRPLASRLPQPEASRSLIATVPEPLLSVRSVATRSRLSFSSASSPSSVLSVRSPKTSRLTSVFSRLPSALFRKPLRPTSSVSSKTPTCAPSMPSESPSCPRTSSLLAAFAENALKRQERLDRPLFFNLSFSSSCSCDSKLSVQNIFVDQQPFK</sequence>
<comment type="caution">
    <text evidence="2">The sequence shown here is derived from an EMBL/GenBank/DDBJ whole genome shotgun (WGS) entry which is preliminary data.</text>
</comment>
<evidence type="ECO:0000256" key="1">
    <source>
        <dbReference type="SAM" id="MobiDB-lite"/>
    </source>
</evidence>
<feature type="compositionally biased region" description="Polar residues" evidence="1">
    <location>
        <begin position="125"/>
        <end position="144"/>
    </location>
</feature>
<evidence type="ECO:0000313" key="2">
    <source>
        <dbReference type="EMBL" id="TKR57632.1"/>
    </source>
</evidence>
<protein>
    <submittedName>
        <fullName evidence="2">Uncharacterized protein</fullName>
    </submittedName>
</protein>
<organism evidence="2 3">
    <name type="scientific">Steinernema carpocapsae</name>
    <name type="common">Entomopathogenic nematode</name>
    <dbReference type="NCBI Taxonomy" id="34508"/>
    <lineage>
        <taxon>Eukaryota</taxon>
        <taxon>Metazoa</taxon>
        <taxon>Ecdysozoa</taxon>
        <taxon>Nematoda</taxon>
        <taxon>Chromadorea</taxon>
        <taxon>Rhabditida</taxon>
        <taxon>Tylenchina</taxon>
        <taxon>Panagrolaimomorpha</taxon>
        <taxon>Strongyloidoidea</taxon>
        <taxon>Steinernematidae</taxon>
        <taxon>Steinernema</taxon>
    </lineage>
</organism>